<keyword evidence="3" id="KW-0378">Hydrolase</keyword>
<dbReference type="PANTHER" id="PTHR48079">
    <property type="entry name" value="PROTEIN YEEZ"/>
    <property type="match status" value="1"/>
</dbReference>
<evidence type="ECO:0000313" key="4">
    <source>
        <dbReference type="Proteomes" id="UP001597097"/>
    </source>
</evidence>
<dbReference type="InterPro" id="IPR013120">
    <property type="entry name" value="FAR_NAD-bd"/>
</dbReference>
<proteinExistence type="predicted"/>
<dbReference type="Proteomes" id="UP001597097">
    <property type="component" value="Unassembled WGS sequence"/>
</dbReference>
<gene>
    <name evidence="3" type="ORF">ACFSJ0_48475</name>
</gene>
<dbReference type="Pfam" id="PF07993">
    <property type="entry name" value="NAD_binding_4"/>
    <property type="match status" value="1"/>
</dbReference>
<organism evidence="3 4">
    <name type="scientific">Nonomuraea guangzhouensis</name>
    <dbReference type="NCBI Taxonomy" id="1291555"/>
    <lineage>
        <taxon>Bacteria</taxon>
        <taxon>Bacillati</taxon>
        <taxon>Actinomycetota</taxon>
        <taxon>Actinomycetes</taxon>
        <taxon>Streptosporangiales</taxon>
        <taxon>Streptosporangiaceae</taxon>
        <taxon>Nonomuraea</taxon>
    </lineage>
</organism>
<dbReference type="EMBL" id="JBHUCM010000045">
    <property type="protein sequence ID" value="MFD1544954.1"/>
    <property type="molecule type" value="Genomic_DNA"/>
</dbReference>
<keyword evidence="4" id="KW-1185">Reference proteome</keyword>
<dbReference type="Pfam" id="PF12697">
    <property type="entry name" value="Abhydrolase_6"/>
    <property type="match status" value="1"/>
</dbReference>
<dbReference type="GO" id="GO:0016787">
    <property type="term" value="F:hydrolase activity"/>
    <property type="evidence" value="ECO:0007669"/>
    <property type="project" value="UniProtKB-KW"/>
</dbReference>
<dbReference type="InterPro" id="IPR051783">
    <property type="entry name" value="NAD(P)-dependent_oxidoreduct"/>
</dbReference>
<accession>A0ABW4GRF5</accession>
<reference evidence="4" key="1">
    <citation type="journal article" date="2019" name="Int. J. Syst. Evol. Microbiol.">
        <title>The Global Catalogue of Microorganisms (GCM) 10K type strain sequencing project: providing services to taxonomists for standard genome sequencing and annotation.</title>
        <authorList>
            <consortium name="The Broad Institute Genomics Platform"/>
            <consortium name="The Broad Institute Genome Sequencing Center for Infectious Disease"/>
            <person name="Wu L."/>
            <person name="Ma J."/>
        </authorList>
    </citation>
    <scope>NUCLEOTIDE SEQUENCE [LARGE SCALE GENOMIC DNA]</scope>
    <source>
        <strain evidence="4">CGMCC 1.15399</strain>
    </source>
</reference>
<dbReference type="RefSeq" id="WP_219528936.1">
    <property type="nucleotide sequence ID" value="NZ_JAHKRM010000005.1"/>
</dbReference>
<comment type="caution">
    <text evidence="3">The sequence shown here is derived from an EMBL/GenBank/DDBJ whole genome shotgun (WGS) entry which is preliminary data.</text>
</comment>
<evidence type="ECO:0000313" key="3">
    <source>
        <dbReference type="EMBL" id="MFD1544954.1"/>
    </source>
</evidence>
<feature type="domain" description="Thioester reductase (TE)" evidence="1">
    <location>
        <begin position="10"/>
        <end position="241"/>
    </location>
</feature>
<dbReference type="InterPro" id="IPR000073">
    <property type="entry name" value="AB_hydrolase_1"/>
</dbReference>
<name>A0ABW4GRF5_9ACTN</name>
<dbReference type="PANTHER" id="PTHR48079:SF6">
    <property type="entry name" value="NAD(P)-BINDING DOMAIN-CONTAINING PROTEIN-RELATED"/>
    <property type="match status" value="1"/>
</dbReference>
<evidence type="ECO:0000259" key="2">
    <source>
        <dbReference type="Pfam" id="PF12697"/>
    </source>
</evidence>
<protein>
    <submittedName>
        <fullName evidence="3">Alpha/beta fold hydrolase</fullName>
    </submittedName>
</protein>
<feature type="domain" description="AB hydrolase-1" evidence="2">
    <location>
        <begin position="378"/>
        <end position="597"/>
    </location>
</feature>
<evidence type="ECO:0000259" key="1">
    <source>
        <dbReference type="Pfam" id="PF07993"/>
    </source>
</evidence>
<sequence length="611" mass="64739">MEETDAVVFGANGFIGRWTVLHLLEQGRTVTAVLREPARSRAGELRAWLQDHGVGAERLVVVAGDLTAGTDLGLSAADDERLAGVRDVFNTAAVYRFGLRREEARTVNVEGALNVLRWAATRAGLRRLIHVSGYRVGLDPVPRYPLPEAELVKLYRGKGAYEGSKTEGDAAVRVVAAQLGIPLTVVNPSTVIGHSTTGEAGQYIGLAELVRDLWTGRLPALPGTARTFVPVVSVDHFAKFMAAIPEHDPEPGGLHWVLDETTPDLPDLVRLLGGHLGVPAPKTLVPVSLIRHLPAALTGANPETLAFLTEDRYDTGSAEKVAEAAGLRQPPVETALRRWVDRLVADRFGTAPGGLSGGFHDIGGSRTYVAGDRTSPGFVLLHGLPLDGESWQGVLGELDEVSALVADLPGLGRSAPTAATPLEWLTDLLAPVRTRPVIVAHSAATAPALRYAAAHPDRISALLLVSPYFLQEEAPWLLRTPMLAAPLLKRISADRLTTSLLGASASSDETHRAVASAAAQLHRPGVARRTAQWLRAAYQPAERAALQALLGATGSVPVHIVAGQLDPLVGEPGPAIVTTVPDAGHHPQLTHPATIAAIMRRMAGASTRSSR</sequence>